<dbReference type="GO" id="GO:0003743">
    <property type="term" value="F:translation initiation factor activity"/>
    <property type="evidence" value="ECO:0007669"/>
    <property type="project" value="UniProtKB-KW"/>
</dbReference>
<dbReference type="GO" id="GO:0045905">
    <property type="term" value="P:positive regulation of translational termination"/>
    <property type="evidence" value="ECO:0007669"/>
    <property type="project" value="InterPro"/>
</dbReference>
<sequence length="70" mass="7320">MASQINNTEYDFASANVGHGYVVIDGHPCKITNIVKSKPGKHGHAKVLVTGSGIFTGKKHDAGGHELHAA</sequence>
<organism evidence="5 6">
    <name type="scientific">Diaporthe ampelina</name>
    <dbReference type="NCBI Taxonomy" id="1214573"/>
    <lineage>
        <taxon>Eukaryota</taxon>
        <taxon>Fungi</taxon>
        <taxon>Dikarya</taxon>
        <taxon>Ascomycota</taxon>
        <taxon>Pezizomycotina</taxon>
        <taxon>Sordariomycetes</taxon>
        <taxon>Sordariomycetidae</taxon>
        <taxon>Diaporthales</taxon>
        <taxon>Diaporthaceae</taxon>
        <taxon>Diaporthe</taxon>
    </lineage>
</organism>
<evidence type="ECO:0000256" key="2">
    <source>
        <dbReference type="ARBA" id="ARBA00022917"/>
    </source>
</evidence>
<dbReference type="AlphaFoldDB" id="A0A0G2FAQ5"/>
<accession>A0A0G2FAQ5</accession>
<dbReference type="PANTHER" id="PTHR11673">
    <property type="entry name" value="TRANSLATION INITIATION FACTOR 5A FAMILY MEMBER"/>
    <property type="match status" value="1"/>
</dbReference>
<evidence type="ECO:0000259" key="4">
    <source>
        <dbReference type="Pfam" id="PF21485"/>
    </source>
</evidence>
<name>A0A0G2FAQ5_9PEZI</name>
<dbReference type="InterPro" id="IPR001884">
    <property type="entry name" value="IF5A-like"/>
</dbReference>
<dbReference type="STRING" id="1214573.A0A0G2FAQ5"/>
<comment type="caution">
    <text evidence="5">The sequence shown here is derived from an EMBL/GenBank/DDBJ whole genome shotgun (WGS) entry which is preliminary data.</text>
</comment>
<dbReference type="Gene3D" id="2.30.30.30">
    <property type="match status" value="1"/>
</dbReference>
<dbReference type="OrthoDB" id="9975114at2759"/>
<dbReference type="InterPro" id="IPR014722">
    <property type="entry name" value="Rib_uL2_dom2"/>
</dbReference>
<feature type="domain" description="Translation initiation factor 5A-like N-terminal" evidence="4">
    <location>
        <begin position="19"/>
        <end position="61"/>
    </location>
</feature>
<reference evidence="5 6" key="2">
    <citation type="submission" date="2015-05" db="EMBL/GenBank/DDBJ databases">
        <authorList>
            <person name="Morales-Cruz A."/>
            <person name="Amrine K.C."/>
            <person name="Cantu D."/>
        </authorList>
    </citation>
    <scope>NUCLEOTIDE SEQUENCE [LARGE SCALE GENOMIC DNA]</scope>
    <source>
        <strain evidence="5">DA912</strain>
    </source>
</reference>
<evidence type="ECO:0000256" key="1">
    <source>
        <dbReference type="ARBA" id="ARBA00006016"/>
    </source>
</evidence>
<dbReference type="EMBL" id="LCUC01000399">
    <property type="protein sequence ID" value="KKY31269.1"/>
    <property type="molecule type" value="Genomic_DNA"/>
</dbReference>
<evidence type="ECO:0000313" key="5">
    <source>
        <dbReference type="EMBL" id="KKY31269.1"/>
    </source>
</evidence>
<dbReference type="GO" id="GO:0043022">
    <property type="term" value="F:ribosome binding"/>
    <property type="evidence" value="ECO:0007669"/>
    <property type="project" value="InterPro"/>
</dbReference>
<dbReference type="InterPro" id="IPR019769">
    <property type="entry name" value="Trans_elong_IF5A_hypusine_site"/>
</dbReference>
<reference evidence="5 6" key="1">
    <citation type="submission" date="2015-05" db="EMBL/GenBank/DDBJ databases">
        <title>Distinctive expansion of gene families associated with plant cell wall degradation and secondary metabolism in the genomes of grapevine trunk pathogens.</title>
        <authorList>
            <person name="Lawrence D.P."/>
            <person name="Travadon R."/>
            <person name="Rolshausen P.E."/>
            <person name="Baumgartner K."/>
        </authorList>
    </citation>
    <scope>NUCLEOTIDE SEQUENCE [LARGE SCALE GENOMIC DNA]</scope>
    <source>
        <strain evidence="5">DA912</strain>
    </source>
</reference>
<dbReference type="PROSITE" id="PS00302">
    <property type="entry name" value="IF5A_HYPUSINE"/>
    <property type="match status" value="1"/>
</dbReference>
<evidence type="ECO:0000313" key="6">
    <source>
        <dbReference type="Proteomes" id="UP000034680"/>
    </source>
</evidence>
<keyword evidence="2" id="KW-0648">Protein biosynthesis</keyword>
<evidence type="ECO:0000256" key="3">
    <source>
        <dbReference type="ARBA" id="ARBA00023071"/>
    </source>
</evidence>
<keyword evidence="3" id="KW-0385">Hypusine</keyword>
<dbReference type="Proteomes" id="UP000034680">
    <property type="component" value="Unassembled WGS sequence"/>
</dbReference>
<dbReference type="InterPro" id="IPR008991">
    <property type="entry name" value="Translation_prot_SH3-like_sf"/>
</dbReference>
<protein>
    <submittedName>
        <fullName evidence="5">Putative eukaryotic translation initiation factor eif-5a</fullName>
    </submittedName>
</protein>
<proteinExistence type="inferred from homology"/>
<dbReference type="GO" id="GO:0003746">
    <property type="term" value="F:translation elongation factor activity"/>
    <property type="evidence" value="ECO:0007669"/>
    <property type="project" value="InterPro"/>
</dbReference>
<keyword evidence="6" id="KW-1185">Reference proteome</keyword>
<comment type="similarity">
    <text evidence="1">Belongs to the eIF-5A family.</text>
</comment>
<dbReference type="GO" id="GO:0003723">
    <property type="term" value="F:RNA binding"/>
    <property type="evidence" value="ECO:0007669"/>
    <property type="project" value="InterPro"/>
</dbReference>
<keyword evidence="5" id="KW-0396">Initiation factor</keyword>
<dbReference type="SUPFAM" id="SSF50104">
    <property type="entry name" value="Translation proteins SH3-like domain"/>
    <property type="match status" value="1"/>
</dbReference>
<dbReference type="InterPro" id="IPR048670">
    <property type="entry name" value="IF5A-like_N"/>
</dbReference>
<gene>
    <name evidence="5" type="ORF">UCDDA912_g08765</name>
</gene>
<dbReference type="GO" id="GO:0045901">
    <property type="term" value="P:positive regulation of translational elongation"/>
    <property type="evidence" value="ECO:0007669"/>
    <property type="project" value="InterPro"/>
</dbReference>
<dbReference type="Pfam" id="PF21485">
    <property type="entry name" value="IF5A-like_N"/>
    <property type="match status" value="1"/>
</dbReference>